<dbReference type="Proteomes" id="UP000284379">
    <property type="component" value="Unassembled WGS sequence"/>
</dbReference>
<evidence type="ECO:0000313" key="2">
    <source>
        <dbReference type="EMBL" id="RHB37777.1"/>
    </source>
</evidence>
<evidence type="ECO:0000313" key="3">
    <source>
        <dbReference type="Proteomes" id="UP000284379"/>
    </source>
</evidence>
<dbReference type="EMBL" id="QSGO01000002">
    <property type="protein sequence ID" value="RHB37777.1"/>
    <property type="molecule type" value="Genomic_DNA"/>
</dbReference>
<feature type="domain" description="DUF3823" evidence="1">
    <location>
        <begin position="32"/>
        <end position="105"/>
    </location>
</feature>
<sequence>MKKLYYIFGLSALLFSSCGYFEYDNYEAPNSGLEGTVVDRKTNEPLQAEAANSYKVEYYELSWEEAGHANTQSQFFWGKDDGTFLNTKIFAGKYRVTLKEGAFYAPEPEIVYLEKKRLTRLDYSVIPYARVNIDEITLVGSKQNNLEIKYTIEDTEKEINTEGLDEGLYTLSEAQVFISSKSPNVGMNNSETKYTIKAKKEFERGDYEPGIPFQVVEKNVKKLNPGKYWVRIGVRTANPQKRYNFSPIKEIVVPAESTEN</sequence>
<dbReference type="PROSITE" id="PS51257">
    <property type="entry name" value="PROKAR_LIPOPROTEIN"/>
    <property type="match status" value="1"/>
</dbReference>
<accession>A0A413VVW8</accession>
<dbReference type="Gene3D" id="2.60.40.2060">
    <property type="match status" value="1"/>
</dbReference>
<dbReference type="Gene3D" id="2.60.40.1120">
    <property type="entry name" value="Carboxypeptidase-like, regulatory domain"/>
    <property type="match status" value="1"/>
</dbReference>
<gene>
    <name evidence="2" type="ORF">DW888_04215</name>
</gene>
<comment type="caution">
    <text evidence="2">The sequence shown here is derived from an EMBL/GenBank/DDBJ whole genome shotgun (WGS) entry which is preliminary data.</text>
</comment>
<dbReference type="InterPro" id="IPR024278">
    <property type="entry name" value="DUF3823_N"/>
</dbReference>
<protein>
    <submittedName>
        <fullName evidence="2">DUF3823 domain-containing protein</fullName>
    </submittedName>
</protein>
<evidence type="ECO:0000259" key="1">
    <source>
        <dbReference type="Pfam" id="PF12866"/>
    </source>
</evidence>
<reference evidence="2 3" key="1">
    <citation type="submission" date="2018-08" db="EMBL/GenBank/DDBJ databases">
        <title>A genome reference for cultivated species of the human gut microbiota.</title>
        <authorList>
            <person name="Zou Y."/>
            <person name="Xue W."/>
            <person name="Luo G."/>
        </authorList>
    </citation>
    <scope>NUCLEOTIDE SEQUENCE [LARGE SCALE GENOMIC DNA]</scope>
    <source>
        <strain evidence="2 3">AM40-30BH</strain>
    </source>
</reference>
<name>A0A413VVW8_9BACE</name>
<proteinExistence type="predicted"/>
<organism evidence="2 3">
    <name type="scientific">Bacteroides nordii</name>
    <dbReference type="NCBI Taxonomy" id="291645"/>
    <lineage>
        <taxon>Bacteria</taxon>
        <taxon>Pseudomonadati</taxon>
        <taxon>Bacteroidota</taxon>
        <taxon>Bacteroidia</taxon>
        <taxon>Bacteroidales</taxon>
        <taxon>Bacteroidaceae</taxon>
        <taxon>Bacteroides</taxon>
    </lineage>
</organism>
<dbReference type="Pfam" id="PF12866">
    <property type="entry name" value="DUF3823"/>
    <property type="match status" value="1"/>
</dbReference>
<dbReference type="AlphaFoldDB" id="A0A413VVW8"/>
<dbReference type="RefSeq" id="WP_002559504.1">
    <property type="nucleotide sequence ID" value="NZ_CABJFV010000002.1"/>
</dbReference>